<organism evidence="2 3">
    <name type="scientific">Folsomia candida</name>
    <name type="common">Springtail</name>
    <dbReference type="NCBI Taxonomy" id="158441"/>
    <lineage>
        <taxon>Eukaryota</taxon>
        <taxon>Metazoa</taxon>
        <taxon>Ecdysozoa</taxon>
        <taxon>Arthropoda</taxon>
        <taxon>Hexapoda</taxon>
        <taxon>Collembola</taxon>
        <taxon>Entomobryomorpha</taxon>
        <taxon>Isotomoidea</taxon>
        <taxon>Isotomidae</taxon>
        <taxon>Proisotominae</taxon>
        <taxon>Folsomia</taxon>
    </lineage>
</organism>
<dbReference type="EMBL" id="LNIX01000021">
    <property type="protein sequence ID" value="OXA43721.1"/>
    <property type="molecule type" value="Genomic_DNA"/>
</dbReference>
<evidence type="ECO:0000313" key="2">
    <source>
        <dbReference type="EMBL" id="OXA43721.1"/>
    </source>
</evidence>
<evidence type="ECO:0000313" key="3">
    <source>
        <dbReference type="Proteomes" id="UP000198287"/>
    </source>
</evidence>
<feature type="region of interest" description="Disordered" evidence="1">
    <location>
        <begin position="29"/>
        <end position="49"/>
    </location>
</feature>
<accession>A0A226DGK1</accession>
<dbReference type="Proteomes" id="UP000198287">
    <property type="component" value="Unassembled WGS sequence"/>
</dbReference>
<feature type="region of interest" description="Disordered" evidence="1">
    <location>
        <begin position="223"/>
        <end position="288"/>
    </location>
</feature>
<comment type="caution">
    <text evidence="2">The sequence shown here is derived from an EMBL/GenBank/DDBJ whole genome shotgun (WGS) entry which is preliminary data.</text>
</comment>
<name>A0A226DGK1_FOLCA</name>
<proteinExistence type="predicted"/>
<feature type="compositionally biased region" description="Low complexity" evidence="1">
    <location>
        <begin position="79"/>
        <end position="92"/>
    </location>
</feature>
<keyword evidence="3" id="KW-1185">Reference proteome</keyword>
<protein>
    <submittedName>
        <fullName evidence="2">Uncharacterized protein</fullName>
    </submittedName>
</protein>
<feature type="region of interest" description="Disordered" evidence="1">
    <location>
        <begin position="79"/>
        <end position="114"/>
    </location>
</feature>
<feature type="compositionally biased region" description="Polar residues" evidence="1">
    <location>
        <begin position="264"/>
        <end position="273"/>
    </location>
</feature>
<reference evidence="2 3" key="1">
    <citation type="submission" date="2015-12" db="EMBL/GenBank/DDBJ databases">
        <title>The genome of Folsomia candida.</title>
        <authorList>
            <person name="Faddeeva A."/>
            <person name="Derks M.F."/>
            <person name="Anvar Y."/>
            <person name="Smit S."/>
            <person name="Van Straalen N."/>
            <person name="Roelofs D."/>
        </authorList>
    </citation>
    <scope>NUCLEOTIDE SEQUENCE [LARGE SCALE GENOMIC DNA]</scope>
    <source>
        <strain evidence="2 3">VU population</strain>
        <tissue evidence="2">Whole body</tissue>
    </source>
</reference>
<evidence type="ECO:0000256" key="1">
    <source>
        <dbReference type="SAM" id="MobiDB-lite"/>
    </source>
</evidence>
<gene>
    <name evidence="2" type="ORF">Fcan01_21398</name>
</gene>
<sequence>MGRPPQEPIAVACSSSHIQEQHRFTNLFTPGKRNQDFLSHKTTTTTTTTPEAMIQSLSLGENYCSSCGLPTACNCSSSSSSSSLSSSSARTQQSRRKSSSPSSPATPPSPYFWKRTLNNPIAKRPLKPRGSILTPPKLKLLSAHLEASTPSPPSNLSSDVFIPDLSNLSLGCSSSGSSDLNLRLQQSLQIQSKGSLPTQSALRSYNRRFRTLKWKTRIKCSLLDHPSSSSSSSSQLPTIREVREEDEEEEDYGVGRSGEIAETVESNKVQTHHQSCSQQISSSEDDESVVNDVMIDELASYLENGVYIPKNYHYVPYFL</sequence>
<dbReference type="AlphaFoldDB" id="A0A226DGK1"/>